<proteinExistence type="predicted"/>
<dbReference type="AlphaFoldDB" id="A0A7S1ACL0"/>
<evidence type="ECO:0008006" key="2">
    <source>
        <dbReference type="Google" id="ProtNLM"/>
    </source>
</evidence>
<evidence type="ECO:0000313" key="1">
    <source>
        <dbReference type="EMBL" id="CAD8849441.1"/>
    </source>
</evidence>
<dbReference type="SUPFAM" id="SSF52833">
    <property type="entry name" value="Thioredoxin-like"/>
    <property type="match status" value="1"/>
</dbReference>
<accession>A0A7S1ACL0</accession>
<gene>
    <name evidence="1" type="ORF">NSCI0253_LOCUS23791</name>
</gene>
<reference evidence="1" key="1">
    <citation type="submission" date="2021-01" db="EMBL/GenBank/DDBJ databases">
        <authorList>
            <person name="Corre E."/>
            <person name="Pelletier E."/>
            <person name="Niang G."/>
            <person name="Scheremetjew M."/>
            <person name="Finn R."/>
            <person name="Kale V."/>
            <person name="Holt S."/>
            <person name="Cochrane G."/>
            <person name="Meng A."/>
            <person name="Brown T."/>
            <person name="Cohen L."/>
        </authorList>
    </citation>
    <scope>NUCLEOTIDE SEQUENCE</scope>
</reference>
<sequence>MALRLARRALAPAIKDFGTYNVMKTQTPVMVGLYTGHFSLGSKILAEQFESMEKSYPKYSFYTCDVDDCPQAAYDAEVVDVPSVVILPLGLKPDGSNYDKTDMVVVSAELAKYTDVIPQAKAALDSITVLDSDSEKKPWVFDPATGTTLPPHN</sequence>
<dbReference type="EMBL" id="HBFQ01033764">
    <property type="protein sequence ID" value="CAD8849441.1"/>
    <property type="molecule type" value="Transcribed_RNA"/>
</dbReference>
<dbReference type="InterPro" id="IPR036249">
    <property type="entry name" value="Thioredoxin-like_sf"/>
</dbReference>
<protein>
    <recommendedName>
        <fullName evidence="2">Thioredoxin domain-containing protein</fullName>
    </recommendedName>
</protein>
<organism evidence="1">
    <name type="scientific">Noctiluca scintillans</name>
    <name type="common">Sea sparkle</name>
    <name type="synonym">Red tide dinoflagellate</name>
    <dbReference type="NCBI Taxonomy" id="2966"/>
    <lineage>
        <taxon>Eukaryota</taxon>
        <taxon>Sar</taxon>
        <taxon>Alveolata</taxon>
        <taxon>Dinophyceae</taxon>
        <taxon>Noctilucales</taxon>
        <taxon>Noctilucaceae</taxon>
        <taxon>Noctiluca</taxon>
    </lineage>
</organism>
<name>A0A7S1ACL0_NOCSC</name>